<name>A0AAV9IYJ3_CYACA</name>
<sequence length="524" mass="57536">MHESPGGELITVQVGTTANYFGAHYWNLLDEQLKVPAQGERCRLGCRRWFREAVDARGAEHVAPRTIVFDARPEFGCLTSESEDTVSADAHAAWRGHVQRLELVPSMEKHAFTQSLEHSEEVLARDYRFDESVRHWSDYLQLRLPPWALVEAPVEWKPSHAPLPPEAIVEHFQQARSGNMDGISVAADTLLERVRRLAEECDQWSGVDVFTSATSPADAGLTALLTERLVDEQAAKMPIVVRGVDAASEFPLREWVARQCGEALLFADLATSSTAADNDHLVYVPLRSAALGDGCGGLLPSRTANVFQSAALLAAAACAHEIGTPIGGTGVHDGLHPRWPISGRHRLMVELRAAMSAASRPGEPFSWCLSVSPALRRDWRCDRRPRERSQHTRLGDVDTENAEDGGEWYRRALALLNTEAAPALATAETRATLRLPVPFPASLYAVAKPLDHLRKDVGPQLTFHTTSEQSLCTGADIDAWASLVRHASRLLRRPGAVVTATDADLFAEADERLRILADAYIEGT</sequence>
<dbReference type="GO" id="GO:0007005">
    <property type="term" value="P:mitochondrion organization"/>
    <property type="evidence" value="ECO:0007669"/>
    <property type="project" value="InterPro"/>
</dbReference>
<proteinExistence type="predicted"/>
<reference evidence="2 3" key="1">
    <citation type="submission" date="2022-07" db="EMBL/GenBank/DDBJ databases">
        <title>Genome-wide signatures of adaptation to extreme environments.</title>
        <authorList>
            <person name="Cho C.H."/>
            <person name="Yoon H.S."/>
        </authorList>
    </citation>
    <scope>NUCLEOTIDE SEQUENCE [LARGE SCALE GENOMIC DNA]</scope>
    <source>
        <strain evidence="2 3">DBV 063 E5</strain>
    </source>
</reference>
<evidence type="ECO:0000313" key="3">
    <source>
        <dbReference type="Proteomes" id="UP001301350"/>
    </source>
</evidence>
<dbReference type="SUPFAM" id="SSF52490">
    <property type="entry name" value="Tubulin nucleotide-binding domain-like"/>
    <property type="match status" value="1"/>
</dbReference>
<dbReference type="Pfam" id="PF10644">
    <property type="entry name" value="Misat_Tub_SegII"/>
    <property type="match status" value="1"/>
</dbReference>
<protein>
    <recommendedName>
        <fullName evidence="1">Misato Segment II tubulin-like domain-containing protein</fullName>
    </recommendedName>
</protein>
<dbReference type="InterPro" id="IPR036525">
    <property type="entry name" value="Tubulin/FtsZ_GTPase_sf"/>
</dbReference>
<dbReference type="Gene3D" id="3.40.50.1440">
    <property type="entry name" value="Tubulin/FtsZ, GTPase domain"/>
    <property type="match status" value="1"/>
</dbReference>
<feature type="domain" description="Misato Segment II tubulin-like" evidence="1">
    <location>
        <begin position="8"/>
        <end position="117"/>
    </location>
</feature>
<keyword evidence="3" id="KW-1185">Reference proteome</keyword>
<dbReference type="Proteomes" id="UP001301350">
    <property type="component" value="Unassembled WGS sequence"/>
</dbReference>
<dbReference type="EMBL" id="JANCYW010000012">
    <property type="protein sequence ID" value="KAK4537354.1"/>
    <property type="molecule type" value="Genomic_DNA"/>
</dbReference>
<evidence type="ECO:0000259" key="1">
    <source>
        <dbReference type="Pfam" id="PF10644"/>
    </source>
</evidence>
<dbReference type="AlphaFoldDB" id="A0AAV9IYJ3"/>
<dbReference type="InterPro" id="IPR019605">
    <property type="entry name" value="Misato_II_tubulin-like"/>
</dbReference>
<dbReference type="InterPro" id="IPR049942">
    <property type="entry name" value="DML1/Misato"/>
</dbReference>
<organism evidence="2 3">
    <name type="scientific">Cyanidium caldarium</name>
    <name type="common">Red alga</name>
    <dbReference type="NCBI Taxonomy" id="2771"/>
    <lineage>
        <taxon>Eukaryota</taxon>
        <taxon>Rhodophyta</taxon>
        <taxon>Bangiophyceae</taxon>
        <taxon>Cyanidiales</taxon>
        <taxon>Cyanidiaceae</taxon>
        <taxon>Cyanidium</taxon>
    </lineage>
</organism>
<accession>A0AAV9IYJ3</accession>
<evidence type="ECO:0000313" key="2">
    <source>
        <dbReference type="EMBL" id="KAK4537354.1"/>
    </source>
</evidence>
<dbReference type="PANTHER" id="PTHR13391:SF0">
    <property type="entry name" value="PROTEIN MISATO HOMOLOG 1"/>
    <property type="match status" value="1"/>
</dbReference>
<dbReference type="PANTHER" id="PTHR13391">
    <property type="entry name" value="MITOCHONDRIAL DISTRIBUTION REGULATOR MISATO"/>
    <property type="match status" value="1"/>
</dbReference>
<comment type="caution">
    <text evidence="2">The sequence shown here is derived from an EMBL/GenBank/DDBJ whole genome shotgun (WGS) entry which is preliminary data.</text>
</comment>
<dbReference type="GO" id="GO:0005737">
    <property type="term" value="C:cytoplasm"/>
    <property type="evidence" value="ECO:0007669"/>
    <property type="project" value="TreeGrafter"/>
</dbReference>
<gene>
    <name evidence="2" type="ORF">CDCA_CDCA12G3379</name>
</gene>